<proteinExistence type="predicted"/>
<accession>A0A850NV53</accession>
<dbReference type="EMBL" id="JABXXQ010000347">
    <property type="protein sequence ID" value="NVN31342.1"/>
    <property type="molecule type" value="Genomic_DNA"/>
</dbReference>
<dbReference type="Proteomes" id="UP000565205">
    <property type="component" value="Unassembled WGS sequence"/>
</dbReference>
<sequence>LERPQQAGVTRVVWHSVVLQYLPDEERAAVVAAIEQAGGRADGQHPFAWVSFEWEMARRCMVLRLKLWPQGEACELATCHPHGAWIDWTGDLSGPA</sequence>
<organism evidence="1 2">
    <name type="scientific">Endobacter medicaginis</name>
    <dbReference type="NCBI Taxonomy" id="1181271"/>
    <lineage>
        <taxon>Bacteria</taxon>
        <taxon>Pseudomonadati</taxon>
        <taxon>Pseudomonadota</taxon>
        <taxon>Alphaproteobacteria</taxon>
        <taxon>Acetobacterales</taxon>
        <taxon>Acetobacteraceae</taxon>
        <taxon>Endobacter</taxon>
    </lineage>
</organism>
<name>A0A850NV53_9PROT</name>
<evidence type="ECO:0000313" key="1">
    <source>
        <dbReference type="EMBL" id="NVN31342.1"/>
    </source>
</evidence>
<gene>
    <name evidence="1" type="ORF">HUK83_13500</name>
</gene>
<dbReference type="Pfam" id="PF10094">
    <property type="entry name" value="DUF2332"/>
    <property type="match status" value="1"/>
</dbReference>
<reference evidence="1 2" key="1">
    <citation type="submission" date="2020-06" db="EMBL/GenBank/DDBJ databases">
        <title>Description of novel acetic acid bacteria.</title>
        <authorList>
            <person name="Sombolestani A."/>
        </authorList>
    </citation>
    <scope>NUCLEOTIDE SEQUENCE [LARGE SCALE GENOMIC DNA]</scope>
    <source>
        <strain evidence="1 2">LMG 26838</strain>
    </source>
</reference>
<evidence type="ECO:0000313" key="2">
    <source>
        <dbReference type="Proteomes" id="UP000565205"/>
    </source>
</evidence>
<protein>
    <submittedName>
        <fullName evidence="1">DUF2332 family protein</fullName>
    </submittedName>
</protein>
<comment type="caution">
    <text evidence="1">The sequence shown here is derived from an EMBL/GenBank/DDBJ whole genome shotgun (WGS) entry which is preliminary data.</text>
</comment>
<dbReference type="AlphaFoldDB" id="A0A850NV53"/>
<feature type="non-terminal residue" evidence="1">
    <location>
        <position position="1"/>
    </location>
</feature>
<dbReference type="InterPro" id="IPR011200">
    <property type="entry name" value="UCP012608"/>
</dbReference>
<dbReference type="RefSeq" id="WP_176625597.1">
    <property type="nucleotide sequence ID" value="NZ_JABXXQ010000347.1"/>
</dbReference>